<protein>
    <submittedName>
        <fullName evidence="3">Helix-turn-helix transcriptional regulator</fullName>
    </submittedName>
</protein>
<evidence type="ECO:0000259" key="2">
    <source>
        <dbReference type="PROSITE" id="PS50943"/>
    </source>
</evidence>
<evidence type="ECO:0000256" key="1">
    <source>
        <dbReference type="ARBA" id="ARBA00023125"/>
    </source>
</evidence>
<gene>
    <name evidence="3" type="ORF">H8702_09860</name>
</gene>
<dbReference type="PANTHER" id="PTHR46797">
    <property type="entry name" value="HTH-TYPE TRANSCRIPTIONAL REGULATOR"/>
    <property type="match status" value="1"/>
</dbReference>
<dbReference type="SMART" id="SM00530">
    <property type="entry name" value="HTH_XRE"/>
    <property type="match status" value="1"/>
</dbReference>
<dbReference type="InterPro" id="IPR001387">
    <property type="entry name" value="Cro/C1-type_HTH"/>
</dbReference>
<feature type="domain" description="HTH cro/C1-type" evidence="2">
    <location>
        <begin position="10"/>
        <end position="64"/>
    </location>
</feature>
<dbReference type="AlphaFoldDB" id="A0A8J6P216"/>
<reference evidence="3" key="1">
    <citation type="submission" date="2020-08" db="EMBL/GenBank/DDBJ databases">
        <title>Genome public.</title>
        <authorList>
            <person name="Liu C."/>
            <person name="Sun Q."/>
        </authorList>
    </citation>
    <scope>NUCLEOTIDE SEQUENCE</scope>
    <source>
        <strain evidence="3">NSJ-15</strain>
    </source>
</reference>
<comment type="caution">
    <text evidence="3">The sequence shown here is derived from an EMBL/GenBank/DDBJ whole genome shotgun (WGS) entry which is preliminary data.</text>
</comment>
<dbReference type="GO" id="GO:0003677">
    <property type="term" value="F:DNA binding"/>
    <property type="evidence" value="ECO:0007669"/>
    <property type="project" value="UniProtKB-KW"/>
</dbReference>
<dbReference type="CDD" id="cd00093">
    <property type="entry name" value="HTH_XRE"/>
    <property type="match status" value="1"/>
</dbReference>
<dbReference type="PANTHER" id="PTHR46797:SF2">
    <property type="entry name" value="TRANSCRIPTIONAL REGULATOR"/>
    <property type="match status" value="1"/>
</dbReference>
<evidence type="ECO:0000313" key="3">
    <source>
        <dbReference type="EMBL" id="MBC8611404.1"/>
    </source>
</evidence>
<dbReference type="GO" id="GO:0005829">
    <property type="term" value="C:cytosol"/>
    <property type="evidence" value="ECO:0007669"/>
    <property type="project" value="TreeGrafter"/>
</dbReference>
<proteinExistence type="predicted"/>
<accession>A0A8J6P216</accession>
<evidence type="ECO:0000313" key="4">
    <source>
        <dbReference type="Proteomes" id="UP000632659"/>
    </source>
</evidence>
<dbReference type="EMBL" id="JACRTL010000005">
    <property type="protein sequence ID" value="MBC8611404.1"/>
    <property type="molecule type" value="Genomic_DNA"/>
</dbReference>
<sequence length="101" mass="11655">MYDDFVRNRIAELRIQRNVSCREMSLALGQSEGYINSIENGHALPSMSVFFYICDYFNLTPQEFFDGAVERSYQLQKWLDAGKDLSEGQIDSILNFITANK</sequence>
<dbReference type="PROSITE" id="PS50943">
    <property type="entry name" value="HTH_CROC1"/>
    <property type="match status" value="1"/>
</dbReference>
<keyword evidence="4" id="KW-1185">Reference proteome</keyword>
<dbReference type="InterPro" id="IPR050807">
    <property type="entry name" value="TransReg_Diox_bact_type"/>
</dbReference>
<organism evidence="3 4">
    <name type="scientific">Massiliimalia timonensis</name>
    <dbReference type="NCBI Taxonomy" id="1987501"/>
    <lineage>
        <taxon>Bacteria</taxon>
        <taxon>Bacillati</taxon>
        <taxon>Bacillota</taxon>
        <taxon>Clostridia</taxon>
        <taxon>Eubacteriales</taxon>
        <taxon>Oscillospiraceae</taxon>
        <taxon>Massiliimalia</taxon>
    </lineage>
</organism>
<dbReference type="Pfam" id="PF12844">
    <property type="entry name" value="HTH_19"/>
    <property type="match status" value="1"/>
</dbReference>
<dbReference type="RefSeq" id="WP_187536621.1">
    <property type="nucleotide sequence ID" value="NZ_JACRTL010000005.1"/>
</dbReference>
<dbReference type="InterPro" id="IPR010982">
    <property type="entry name" value="Lambda_DNA-bd_dom_sf"/>
</dbReference>
<dbReference type="SUPFAM" id="SSF47413">
    <property type="entry name" value="lambda repressor-like DNA-binding domains"/>
    <property type="match status" value="1"/>
</dbReference>
<dbReference type="GO" id="GO:0003700">
    <property type="term" value="F:DNA-binding transcription factor activity"/>
    <property type="evidence" value="ECO:0007669"/>
    <property type="project" value="TreeGrafter"/>
</dbReference>
<dbReference type="Gene3D" id="1.10.260.40">
    <property type="entry name" value="lambda repressor-like DNA-binding domains"/>
    <property type="match status" value="1"/>
</dbReference>
<dbReference type="Proteomes" id="UP000632659">
    <property type="component" value="Unassembled WGS sequence"/>
</dbReference>
<keyword evidence="1" id="KW-0238">DNA-binding</keyword>
<name>A0A8J6P216_9FIRM</name>